<dbReference type="KEGG" id="esj:SJ05684_c32900"/>
<evidence type="ECO:0000313" key="1">
    <source>
        <dbReference type="EMBL" id="ASY64712.1"/>
    </source>
</evidence>
<dbReference type="Proteomes" id="UP000217211">
    <property type="component" value="Chromosome"/>
</dbReference>
<evidence type="ECO:0000313" key="2">
    <source>
        <dbReference type="Proteomes" id="UP000217211"/>
    </source>
</evidence>
<proteinExistence type="predicted"/>
<name>A0A249PG39_9HYPH</name>
<reference evidence="1 2" key="1">
    <citation type="submission" date="2017-08" db="EMBL/GenBank/DDBJ databases">
        <title>Multipartite genome sequences of Sinorhizobium species nodulating soybeans.</title>
        <authorList>
            <person name="Tian C.F."/>
        </authorList>
    </citation>
    <scope>NUCLEOTIDE SEQUENCE [LARGE SCALE GENOMIC DNA]</scope>
    <source>
        <strain evidence="1 2">CCBAU 05684</strain>
    </source>
</reference>
<dbReference type="AlphaFoldDB" id="A0A249PG39"/>
<organism evidence="1 2">
    <name type="scientific">Sinorhizobium sojae CCBAU 05684</name>
    <dbReference type="NCBI Taxonomy" id="716928"/>
    <lineage>
        <taxon>Bacteria</taxon>
        <taxon>Pseudomonadati</taxon>
        <taxon>Pseudomonadota</taxon>
        <taxon>Alphaproteobacteria</taxon>
        <taxon>Hyphomicrobiales</taxon>
        <taxon>Rhizobiaceae</taxon>
        <taxon>Sinorhizobium/Ensifer group</taxon>
        <taxon>Sinorhizobium</taxon>
    </lineage>
</organism>
<sequence>MRKAKRKGRGRLNATVCLAIFSVTLLCLDIDIWNSRGTNRRRIDDSQRFTVCSRLYMDRLRWTRTRC</sequence>
<keyword evidence="2" id="KW-1185">Reference proteome</keyword>
<protein>
    <submittedName>
        <fullName evidence="1">Uncharacterized protein</fullName>
    </submittedName>
</protein>
<gene>
    <name evidence="1" type="ORF">SJ05684_c32900</name>
</gene>
<accession>A0A249PG39</accession>
<dbReference type="EMBL" id="CP023067">
    <property type="protein sequence ID" value="ASY64712.1"/>
    <property type="molecule type" value="Genomic_DNA"/>
</dbReference>